<dbReference type="SMART" id="SM00248">
    <property type="entry name" value="ANK"/>
    <property type="match status" value="4"/>
</dbReference>
<feature type="repeat" description="ANK" evidence="2">
    <location>
        <begin position="715"/>
        <end position="747"/>
    </location>
</feature>
<evidence type="ECO:0000256" key="2">
    <source>
        <dbReference type="PROSITE-ProRule" id="PRU00023"/>
    </source>
</evidence>
<proteinExistence type="predicted"/>
<evidence type="ECO:0000313" key="6">
    <source>
        <dbReference type="Proteomes" id="UP001396898"/>
    </source>
</evidence>
<evidence type="ECO:0000256" key="1">
    <source>
        <dbReference type="ARBA" id="ARBA00022737"/>
    </source>
</evidence>
<reference evidence="5 6" key="1">
    <citation type="submission" date="2023-01" db="EMBL/GenBank/DDBJ databases">
        <title>Analysis of 21 Apiospora genomes using comparative genomics revels a genus with tremendous synthesis potential of carbohydrate active enzymes and secondary metabolites.</title>
        <authorList>
            <person name="Sorensen T."/>
        </authorList>
    </citation>
    <scope>NUCLEOTIDE SEQUENCE [LARGE SCALE GENOMIC DNA]</scope>
    <source>
        <strain evidence="5 6">CBS 20057</strain>
    </source>
</reference>
<sequence length="841" mass="94379">MEPPPKRPRLQSADSSSENHSHYRSHVQSYHFDGQGFQNTGHIRVGQNLNIHSYGSTEKTKEEKQNLHREAVLDSLRFDQMDVRYMSVKRAHRETCQWFLSDPDYIHWLQREGTHEDKPKSLLWIKGKPGAGKSTLMKLLLHETRQARPEDTIISFFFNARGNNMEKSTVGLYQSLLVQLLKTDPALHNILDNYSRQENWSLGSLKTLFEAVVQNSRRTLICFIDALDECQESEIRDMLLFLSELTDARDNFYTCLASRHYPNISVKNGCSAVLENKVEHDKDIAKYLNSALQIGSGELADKIRSEVQAKASGVFMWVVLVVNILNRDCDKGYKPGFRKRLHEIPGDLNTLFHEILTRDTENEPGLLLCIQWVLFAAQPLSPRQLYYGIMAGLEPENLACYEESTNYLTDHVTNDDISKFLLDTSKGLTESTRSASPTIQFIHESVRDFLLDGKSLDAIWPGVNTDLAGRSHEALKRACHAFMAYTPMFSDGPLMCTVYNKVTFLDYACHQILYHANNAAKNNCGQSKFLDAFPLAKWVGIHNHFCVLDPPPYTLGVSLAYVLASCNLDALISSQNIDRSCFDVESEKYGTPLFAAIANRSINACRAIMGREIARQVPSQRPWNLDLSKSPNDACLQFFNRNFQFTEHGHIIFYLARAGDSQLLSIFCATQSFDINAFDPLGKTALSYAVEHGHLEVVEVLAEYGASPDLMFNFKTGTPLHFAIGKEHRSMIRLLVEKGASINAKDRLGWTALHSAASRGLVEEAELFINIGAEIDTRDEVGRTPCSLASFEGHIDVVRLLLGHGADMNAVDTAGQSSLDLAKTSGRTRVADLLVDRGAVS</sequence>
<accession>A0ABR1R5L5</accession>
<dbReference type="PANTHER" id="PTHR10039:SF5">
    <property type="entry name" value="NACHT DOMAIN-CONTAINING PROTEIN"/>
    <property type="match status" value="1"/>
</dbReference>
<dbReference type="Gene3D" id="3.40.50.300">
    <property type="entry name" value="P-loop containing nucleotide triphosphate hydrolases"/>
    <property type="match status" value="1"/>
</dbReference>
<comment type="caution">
    <text evidence="5">The sequence shown here is derived from an EMBL/GenBank/DDBJ whole genome shotgun (WGS) entry which is preliminary data.</text>
</comment>
<protein>
    <recommendedName>
        <fullName evidence="4">NACHT domain-containing protein</fullName>
    </recommendedName>
</protein>
<dbReference type="InterPro" id="IPR036770">
    <property type="entry name" value="Ankyrin_rpt-contain_sf"/>
</dbReference>
<dbReference type="SUPFAM" id="SSF48403">
    <property type="entry name" value="Ankyrin repeat"/>
    <property type="match status" value="1"/>
</dbReference>
<dbReference type="PROSITE" id="PS50837">
    <property type="entry name" value="NACHT"/>
    <property type="match status" value="1"/>
</dbReference>
<organism evidence="5 6">
    <name type="scientific">Apiospora marii</name>
    <dbReference type="NCBI Taxonomy" id="335849"/>
    <lineage>
        <taxon>Eukaryota</taxon>
        <taxon>Fungi</taxon>
        <taxon>Dikarya</taxon>
        <taxon>Ascomycota</taxon>
        <taxon>Pezizomycotina</taxon>
        <taxon>Sordariomycetes</taxon>
        <taxon>Xylariomycetidae</taxon>
        <taxon>Amphisphaeriales</taxon>
        <taxon>Apiosporaceae</taxon>
        <taxon>Apiospora</taxon>
    </lineage>
</organism>
<feature type="repeat" description="ANK" evidence="2">
    <location>
        <begin position="781"/>
        <end position="813"/>
    </location>
</feature>
<feature type="region of interest" description="Disordered" evidence="3">
    <location>
        <begin position="1"/>
        <end position="25"/>
    </location>
</feature>
<dbReference type="Pfam" id="PF12796">
    <property type="entry name" value="Ank_2"/>
    <property type="match status" value="2"/>
</dbReference>
<dbReference type="InterPro" id="IPR007111">
    <property type="entry name" value="NACHT_NTPase"/>
</dbReference>
<feature type="repeat" description="ANK" evidence="2">
    <location>
        <begin position="681"/>
        <end position="713"/>
    </location>
</feature>
<dbReference type="Pfam" id="PF00023">
    <property type="entry name" value="Ank"/>
    <property type="match status" value="1"/>
</dbReference>
<dbReference type="Proteomes" id="UP001396898">
    <property type="component" value="Unassembled WGS sequence"/>
</dbReference>
<dbReference type="Pfam" id="PF24883">
    <property type="entry name" value="NPHP3_N"/>
    <property type="match status" value="1"/>
</dbReference>
<dbReference type="PROSITE" id="PS50088">
    <property type="entry name" value="ANK_REPEAT"/>
    <property type="match status" value="4"/>
</dbReference>
<dbReference type="EMBL" id="JAQQWI010000018">
    <property type="protein sequence ID" value="KAK8000963.1"/>
    <property type="molecule type" value="Genomic_DNA"/>
</dbReference>
<dbReference type="InterPro" id="IPR027417">
    <property type="entry name" value="P-loop_NTPase"/>
</dbReference>
<dbReference type="PROSITE" id="PS50297">
    <property type="entry name" value="ANK_REP_REGION"/>
    <property type="match status" value="4"/>
</dbReference>
<keyword evidence="2" id="KW-0040">ANK repeat</keyword>
<dbReference type="InterPro" id="IPR056884">
    <property type="entry name" value="NPHP3-like_N"/>
</dbReference>
<feature type="domain" description="NACHT" evidence="4">
    <location>
        <begin position="121"/>
        <end position="229"/>
    </location>
</feature>
<dbReference type="PRINTS" id="PR01415">
    <property type="entry name" value="ANKYRIN"/>
</dbReference>
<evidence type="ECO:0000259" key="4">
    <source>
        <dbReference type="PROSITE" id="PS50837"/>
    </source>
</evidence>
<dbReference type="Gene3D" id="1.25.40.20">
    <property type="entry name" value="Ankyrin repeat-containing domain"/>
    <property type="match status" value="2"/>
</dbReference>
<feature type="repeat" description="ANK" evidence="2">
    <location>
        <begin position="748"/>
        <end position="780"/>
    </location>
</feature>
<gene>
    <name evidence="5" type="ORF">PG991_013185</name>
</gene>
<dbReference type="PANTHER" id="PTHR10039">
    <property type="entry name" value="AMELOGENIN"/>
    <property type="match status" value="1"/>
</dbReference>
<dbReference type="SUPFAM" id="SSF52540">
    <property type="entry name" value="P-loop containing nucleoside triphosphate hydrolases"/>
    <property type="match status" value="1"/>
</dbReference>
<evidence type="ECO:0000313" key="5">
    <source>
        <dbReference type="EMBL" id="KAK8000963.1"/>
    </source>
</evidence>
<keyword evidence="6" id="KW-1185">Reference proteome</keyword>
<name>A0ABR1R5L5_9PEZI</name>
<evidence type="ECO:0000256" key="3">
    <source>
        <dbReference type="SAM" id="MobiDB-lite"/>
    </source>
</evidence>
<dbReference type="InterPro" id="IPR002110">
    <property type="entry name" value="Ankyrin_rpt"/>
</dbReference>
<keyword evidence="1" id="KW-0677">Repeat</keyword>